<gene>
    <name evidence="1" type="ORF">ACJ72_03854</name>
</gene>
<dbReference type="OrthoDB" id="10651468at2759"/>
<sequence length="108" mass="12006">MTGPAYGPGNVFSVRQRWVGAHVTCGAQRCLREHDSWAQPDAAVRVPDTQMRQFRSEPFSQRITSFLANCLCNPGPAANLSEFQNDEDRAKCNFLLTKGTKATTVMSR</sequence>
<dbReference type="EMBL" id="LGUA01000405">
    <property type="protein sequence ID" value="OAX81799.1"/>
    <property type="molecule type" value="Genomic_DNA"/>
</dbReference>
<comment type="caution">
    <text evidence="1">The sequence shown here is derived from an EMBL/GenBank/DDBJ whole genome shotgun (WGS) entry which is preliminary data.</text>
</comment>
<evidence type="ECO:0000313" key="2">
    <source>
        <dbReference type="Proteomes" id="UP000091918"/>
    </source>
</evidence>
<name>A0A1B7NYF3_9EURO</name>
<organism evidence="1 2">
    <name type="scientific">Emergomyces africanus</name>
    <dbReference type="NCBI Taxonomy" id="1955775"/>
    <lineage>
        <taxon>Eukaryota</taxon>
        <taxon>Fungi</taxon>
        <taxon>Dikarya</taxon>
        <taxon>Ascomycota</taxon>
        <taxon>Pezizomycotina</taxon>
        <taxon>Eurotiomycetes</taxon>
        <taxon>Eurotiomycetidae</taxon>
        <taxon>Onygenales</taxon>
        <taxon>Ajellomycetaceae</taxon>
        <taxon>Emergomyces</taxon>
    </lineage>
</organism>
<reference evidence="1 2" key="1">
    <citation type="submission" date="2015-07" db="EMBL/GenBank/DDBJ databases">
        <title>Emmonsia species relationships and genome sequence.</title>
        <authorList>
            <person name="Cuomo C.A."/>
            <person name="Schwartz I.S."/>
            <person name="Kenyon C."/>
            <person name="de Hoog G.S."/>
            <person name="Govender N.P."/>
            <person name="Botha A."/>
            <person name="Moreno L."/>
            <person name="de Vries M."/>
            <person name="Munoz J.F."/>
            <person name="Stielow J.B."/>
        </authorList>
    </citation>
    <scope>NUCLEOTIDE SEQUENCE [LARGE SCALE GENOMIC DNA]</scope>
    <source>
        <strain evidence="1 2">CBS 136260</strain>
    </source>
</reference>
<accession>A0A1B7NYF3</accession>
<dbReference type="AlphaFoldDB" id="A0A1B7NYF3"/>
<dbReference type="Proteomes" id="UP000091918">
    <property type="component" value="Unassembled WGS sequence"/>
</dbReference>
<protein>
    <submittedName>
        <fullName evidence="1">Uncharacterized protein</fullName>
    </submittedName>
</protein>
<keyword evidence="2" id="KW-1185">Reference proteome</keyword>
<proteinExistence type="predicted"/>
<evidence type="ECO:0000313" key="1">
    <source>
        <dbReference type="EMBL" id="OAX81799.1"/>
    </source>
</evidence>